<name>A0A0D1Z7W7_EXOME</name>
<dbReference type="HOGENOM" id="CLU_037541_0_0_1"/>
<feature type="compositionally biased region" description="Basic and acidic residues" evidence="1">
    <location>
        <begin position="73"/>
        <end position="102"/>
    </location>
</feature>
<organism evidence="2 3">
    <name type="scientific">Exophiala mesophila</name>
    <name type="common">Black yeast-like fungus</name>
    <dbReference type="NCBI Taxonomy" id="212818"/>
    <lineage>
        <taxon>Eukaryota</taxon>
        <taxon>Fungi</taxon>
        <taxon>Dikarya</taxon>
        <taxon>Ascomycota</taxon>
        <taxon>Pezizomycotina</taxon>
        <taxon>Eurotiomycetes</taxon>
        <taxon>Chaetothyriomycetidae</taxon>
        <taxon>Chaetothyriales</taxon>
        <taxon>Herpotrichiellaceae</taxon>
        <taxon>Exophiala</taxon>
    </lineage>
</organism>
<dbReference type="InterPro" id="IPR018809">
    <property type="entry name" value="DUF2406"/>
</dbReference>
<dbReference type="OMA" id="RFPQDSY"/>
<evidence type="ECO:0008006" key="4">
    <source>
        <dbReference type="Google" id="ProtNLM"/>
    </source>
</evidence>
<feature type="compositionally biased region" description="Polar residues" evidence="1">
    <location>
        <begin position="278"/>
        <end position="302"/>
    </location>
</feature>
<dbReference type="OrthoDB" id="5330253at2759"/>
<feature type="compositionally biased region" description="Basic and acidic residues" evidence="1">
    <location>
        <begin position="266"/>
        <end position="275"/>
    </location>
</feature>
<sequence>MTTTSPPISPQPHGLEPRPGAQTSMSYTSNRSRRSSASGHKLELTESHKDKKRLHTKADPSRALNEATPAEEAQEHATVDDLRTIMHKDLDGNVITDPDRSNPTRHRLERPLDTIRSFNAAAEGTSSRRSSYGRAPSQMSYNNDSRRASYYSQNGYSPPRPQRPAVGGGYYRNSSYGFGPQSSVEEEPGSANIYGRNMRQPSNPYFAGQHVPQGYQNGYGTPAQFANHDSPTSAHSYQHSYETATSGSDDNSKSTNPSSQNSSNDQLHHLRKPDEYNCFNNDTRFNQPSFGQSQHVPYSSGNPYGPDAVQSPSMYGDQYGSPSTRTPIPLNSPGTVQSDAPPPPPAKRQSWIKRRFSKRDT</sequence>
<feature type="compositionally biased region" description="Polar residues" evidence="1">
    <location>
        <begin position="172"/>
        <end position="183"/>
    </location>
</feature>
<dbReference type="PANTHER" id="PTHR28186:SF1">
    <property type="entry name" value="MEIOTICALLY UP-REGULATED GENE 9 PROTEIN"/>
    <property type="match status" value="1"/>
</dbReference>
<dbReference type="Proteomes" id="UP000054302">
    <property type="component" value="Unassembled WGS sequence"/>
</dbReference>
<evidence type="ECO:0000313" key="2">
    <source>
        <dbReference type="EMBL" id="KIV90069.1"/>
    </source>
</evidence>
<feature type="compositionally biased region" description="Basic residues" evidence="1">
    <location>
        <begin position="350"/>
        <end position="361"/>
    </location>
</feature>
<dbReference type="AlphaFoldDB" id="A0A0D1Z7W7"/>
<proteinExistence type="predicted"/>
<reference evidence="2 3" key="1">
    <citation type="submission" date="2015-01" db="EMBL/GenBank/DDBJ databases">
        <title>The Genome Sequence of Exophiala mesophila CBS40295.</title>
        <authorList>
            <consortium name="The Broad Institute Genomics Platform"/>
            <person name="Cuomo C."/>
            <person name="de Hoog S."/>
            <person name="Gorbushina A."/>
            <person name="Stielow B."/>
            <person name="Teixiera M."/>
            <person name="Abouelleil A."/>
            <person name="Chapman S.B."/>
            <person name="Priest M."/>
            <person name="Young S.K."/>
            <person name="Wortman J."/>
            <person name="Nusbaum C."/>
            <person name="Birren B."/>
        </authorList>
    </citation>
    <scope>NUCLEOTIDE SEQUENCE [LARGE SCALE GENOMIC DNA]</scope>
    <source>
        <strain evidence="2 3">CBS 40295</strain>
    </source>
</reference>
<feature type="compositionally biased region" description="Basic and acidic residues" evidence="1">
    <location>
        <begin position="40"/>
        <end position="49"/>
    </location>
</feature>
<dbReference type="Pfam" id="PF10295">
    <property type="entry name" value="DUF2406"/>
    <property type="match status" value="1"/>
</dbReference>
<dbReference type="EMBL" id="KN847524">
    <property type="protein sequence ID" value="KIV90069.1"/>
    <property type="molecule type" value="Genomic_DNA"/>
</dbReference>
<feature type="compositionally biased region" description="Polar residues" evidence="1">
    <location>
        <begin position="227"/>
        <end position="249"/>
    </location>
</feature>
<dbReference type="RefSeq" id="XP_016221643.1">
    <property type="nucleotide sequence ID" value="XM_016372311.1"/>
</dbReference>
<feature type="region of interest" description="Disordered" evidence="1">
    <location>
        <begin position="1"/>
        <end position="361"/>
    </location>
</feature>
<protein>
    <recommendedName>
        <fullName evidence="4">DUF2406 domain-containing protein</fullName>
    </recommendedName>
</protein>
<evidence type="ECO:0000313" key="3">
    <source>
        <dbReference type="Proteomes" id="UP000054302"/>
    </source>
</evidence>
<gene>
    <name evidence="2" type="ORF">PV10_07412</name>
</gene>
<keyword evidence="3" id="KW-1185">Reference proteome</keyword>
<feature type="compositionally biased region" description="Polar residues" evidence="1">
    <location>
        <begin position="21"/>
        <end position="38"/>
    </location>
</feature>
<evidence type="ECO:0000256" key="1">
    <source>
        <dbReference type="SAM" id="MobiDB-lite"/>
    </source>
</evidence>
<feature type="compositionally biased region" description="Low complexity" evidence="1">
    <location>
        <begin position="253"/>
        <end position="264"/>
    </location>
</feature>
<accession>A0A0D1Z7W7</accession>
<dbReference type="VEuPathDB" id="FungiDB:PV10_07412"/>
<dbReference type="PANTHER" id="PTHR28186">
    <property type="entry name" value="MEIOTICALLY UP-REGULATED GENE 9 PROTEIN"/>
    <property type="match status" value="1"/>
</dbReference>
<dbReference type="GeneID" id="27325257"/>